<reference evidence="2 3" key="1">
    <citation type="submission" date="2022-05" db="EMBL/GenBank/DDBJ databases">
        <title>A multi-omics perspective on studying reproductive biology in Daphnia sinensis.</title>
        <authorList>
            <person name="Jia J."/>
        </authorList>
    </citation>
    <scope>NUCLEOTIDE SEQUENCE [LARGE SCALE GENOMIC DNA]</scope>
    <source>
        <strain evidence="2 3">WSL</strain>
    </source>
</reference>
<gene>
    <name evidence="2" type="ORF">GHT06_018592</name>
</gene>
<keyword evidence="3" id="KW-1185">Reference proteome</keyword>
<evidence type="ECO:0000313" key="2">
    <source>
        <dbReference type="EMBL" id="KAI9556026.1"/>
    </source>
</evidence>
<dbReference type="AlphaFoldDB" id="A0AAD5KML5"/>
<evidence type="ECO:0000256" key="1">
    <source>
        <dbReference type="SAM" id="MobiDB-lite"/>
    </source>
</evidence>
<name>A0AAD5KML5_9CRUS</name>
<protein>
    <submittedName>
        <fullName evidence="2">Uncharacterized protein</fullName>
    </submittedName>
</protein>
<organism evidence="2 3">
    <name type="scientific">Daphnia sinensis</name>
    <dbReference type="NCBI Taxonomy" id="1820382"/>
    <lineage>
        <taxon>Eukaryota</taxon>
        <taxon>Metazoa</taxon>
        <taxon>Ecdysozoa</taxon>
        <taxon>Arthropoda</taxon>
        <taxon>Crustacea</taxon>
        <taxon>Branchiopoda</taxon>
        <taxon>Diplostraca</taxon>
        <taxon>Cladocera</taxon>
        <taxon>Anomopoda</taxon>
        <taxon>Daphniidae</taxon>
        <taxon>Daphnia</taxon>
        <taxon>Daphnia similis group</taxon>
    </lineage>
</organism>
<feature type="region of interest" description="Disordered" evidence="1">
    <location>
        <begin position="84"/>
        <end position="111"/>
    </location>
</feature>
<accession>A0AAD5KML5</accession>
<sequence>MWNGEGEEDFPVVAEVPATRRTGVNYNSKRGYIYHKQKTLLDEIVYIYKNQKKVKGNCYSRLRKNRETGLIVSYNDAMQRRIQRAKRSMQPRIPTTIDEAAELKMKHPEYK</sequence>
<comment type="caution">
    <text evidence="2">The sequence shown here is derived from an EMBL/GenBank/DDBJ whole genome shotgun (WGS) entry which is preliminary data.</text>
</comment>
<dbReference type="EMBL" id="WJBH02000007">
    <property type="protein sequence ID" value="KAI9556026.1"/>
    <property type="molecule type" value="Genomic_DNA"/>
</dbReference>
<feature type="compositionally biased region" description="Basic and acidic residues" evidence="1">
    <location>
        <begin position="101"/>
        <end position="111"/>
    </location>
</feature>
<dbReference type="Proteomes" id="UP000820818">
    <property type="component" value="Linkage Group LG7"/>
</dbReference>
<proteinExistence type="predicted"/>
<evidence type="ECO:0000313" key="3">
    <source>
        <dbReference type="Proteomes" id="UP000820818"/>
    </source>
</evidence>